<evidence type="ECO:0000256" key="1">
    <source>
        <dbReference type="PROSITE-ProRule" id="PRU00285"/>
    </source>
</evidence>
<keyword evidence="5" id="KW-1185">Reference proteome</keyword>
<dbReference type="PANTHER" id="PTHR11527">
    <property type="entry name" value="HEAT-SHOCK PROTEIN 20 FAMILY MEMBER"/>
    <property type="match status" value="1"/>
</dbReference>
<dbReference type="SUPFAM" id="SSF49764">
    <property type="entry name" value="HSP20-like chaperones"/>
    <property type="match status" value="1"/>
</dbReference>
<feature type="domain" description="SHSP" evidence="3">
    <location>
        <begin position="33"/>
        <end position="146"/>
    </location>
</feature>
<evidence type="ECO:0000313" key="4">
    <source>
        <dbReference type="EMBL" id="AOP36319.1"/>
    </source>
</evidence>
<dbReference type="OrthoDB" id="327485at2"/>
<dbReference type="InterPro" id="IPR031107">
    <property type="entry name" value="Small_HSP"/>
</dbReference>
<evidence type="ECO:0000313" key="5">
    <source>
        <dbReference type="Proteomes" id="UP000094197"/>
    </source>
</evidence>
<dbReference type="RefSeq" id="WP_069609540.1">
    <property type="nucleotide sequence ID" value="NZ_CP015218.1"/>
</dbReference>
<sequence length="146" mass="16799">MNSVTKHPHRSQSLTGFDHFFRNWPDWNDLFHNDWVSHVPAVNVKRNSTGYELDFAAPGLDKKDFNIDIDGEMLTISAEKESENKEEDKQFSKREYNYSSFSRSFTLPDTVDRSKISAKYESGVLKLNLPKKEGVTKTNPVKIGVQ</sequence>
<dbReference type="PROSITE" id="PS01031">
    <property type="entry name" value="SHSP"/>
    <property type="match status" value="1"/>
</dbReference>
<dbReference type="Pfam" id="PF00011">
    <property type="entry name" value="HSP20"/>
    <property type="match status" value="1"/>
</dbReference>
<evidence type="ECO:0000256" key="2">
    <source>
        <dbReference type="RuleBase" id="RU003616"/>
    </source>
</evidence>
<evidence type="ECO:0000259" key="3">
    <source>
        <dbReference type="PROSITE" id="PS01031"/>
    </source>
</evidence>
<protein>
    <submittedName>
        <fullName evidence="4">Heat-shock protein Hsp20</fullName>
    </submittedName>
</protein>
<gene>
    <name evidence="4" type="ORF">A0128_20070</name>
</gene>
<dbReference type="CDD" id="cd06464">
    <property type="entry name" value="ACD_sHsps-like"/>
    <property type="match status" value="1"/>
</dbReference>
<dbReference type="InterPro" id="IPR008978">
    <property type="entry name" value="HSP20-like_chaperone"/>
</dbReference>
<accession>A0A1D7V3E1</accession>
<comment type="similarity">
    <text evidence="1 2">Belongs to the small heat shock protein (HSP20) family.</text>
</comment>
<proteinExistence type="inferred from homology"/>
<organism evidence="4 5">
    <name type="scientific">Leptospira tipperaryensis</name>
    <dbReference type="NCBI Taxonomy" id="2564040"/>
    <lineage>
        <taxon>Bacteria</taxon>
        <taxon>Pseudomonadati</taxon>
        <taxon>Spirochaetota</taxon>
        <taxon>Spirochaetia</taxon>
        <taxon>Leptospirales</taxon>
        <taxon>Leptospiraceae</taxon>
        <taxon>Leptospira</taxon>
    </lineage>
</organism>
<reference evidence="4 5" key="1">
    <citation type="submission" date="2016-04" db="EMBL/GenBank/DDBJ databases">
        <title>Complete genome seqeunce of Leptospira alstonii serovar Room22.</title>
        <authorList>
            <person name="Nally J.E."/>
            <person name="Bayles D.O."/>
            <person name="Hurley D."/>
            <person name="Fanning S."/>
            <person name="McMahon B.J."/>
            <person name="Arent Z."/>
        </authorList>
    </citation>
    <scope>NUCLEOTIDE SEQUENCE [LARGE SCALE GENOMIC DNA]</scope>
    <source>
        <strain evidence="4 5">GWTS #1</strain>
    </source>
</reference>
<dbReference type="Proteomes" id="UP000094197">
    <property type="component" value="Chromosome 2"/>
</dbReference>
<dbReference type="EMBL" id="CP015218">
    <property type="protein sequence ID" value="AOP36319.1"/>
    <property type="molecule type" value="Genomic_DNA"/>
</dbReference>
<dbReference type="AlphaFoldDB" id="A0A1D7V3E1"/>
<dbReference type="InterPro" id="IPR002068">
    <property type="entry name" value="A-crystallin/Hsp20_dom"/>
</dbReference>
<dbReference type="KEGG" id="laj:A0128_20070"/>
<name>A0A1D7V3E1_9LEPT</name>
<dbReference type="Gene3D" id="2.60.40.790">
    <property type="match status" value="1"/>
</dbReference>